<feature type="transmembrane region" description="Helical" evidence="7">
    <location>
        <begin position="41"/>
        <end position="59"/>
    </location>
</feature>
<reference evidence="10" key="1">
    <citation type="submission" date="2019-10" db="EMBL/GenBank/DDBJ databases">
        <title>Complete genome sequence of Corynebacterium urogenitalis DSM 108747, isolated from the genital tract of a cow.</title>
        <authorList>
            <person name="Ruckert C."/>
            <person name="Ballas P."/>
            <person name="Wagener K."/>
            <person name="Drillich M."/>
            <person name="Kaempfer P."/>
            <person name="Busse H.-J."/>
            <person name="Ehling-Schulz M."/>
        </authorList>
    </citation>
    <scope>NUCLEOTIDE SEQUENCE [LARGE SCALE GENOMIC DNA]</scope>
    <source>
        <strain evidence="10">LMM 1652</strain>
    </source>
</reference>
<evidence type="ECO:0000256" key="4">
    <source>
        <dbReference type="ARBA" id="ARBA00022692"/>
    </source>
</evidence>
<gene>
    <name evidence="9" type="ORF">CUROG_09620</name>
</gene>
<accession>A0A5J6ZC35</accession>
<name>A0A5J6ZC35_9CORY</name>
<dbReference type="KEGG" id="cuo:CUROG_09620"/>
<dbReference type="InterPro" id="IPR023090">
    <property type="entry name" value="UPF0702_alpha/beta_dom_sf"/>
</dbReference>
<keyword evidence="4 7" id="KW-0812">Transmembrane</keyword>
<evidence type="ECO:0000313" key="10">
    <source>
        <dbReference type="Proteomes" id="UP000326711"/>
    </source>
</evidence>
<evidence type="ECO:0000256" key="6">
    <source>
        <dbReference type="ARBA" id="ARBA00023136"/>
    </source>
</evidence>
<comment type="similarity">
    <text evidence="2">Belongs to the UPF0702 family.</text>
</comment>
<dbReference type="Proteomes" id="UP000326711">
    <property type="component" value="Chromosome"/>
</dbReference>
<keyword evidence="10" id="KW-1185">Reference proteome</keyword>
<evidence type="ECO:0000256" key="1">
    <source>
        <dbReference type="ARBA" id="ARBA00004651"/>
    </source>
</evidence>
<dbReference type="EMBL" id="CP045032">
    <property type="protein sequence ID" value="QFQ03265.1"/>
    <property type="molecule type" value="Genomic_DNA"/>
</dbReference>
<proteinExistence type="inferred from homology"/>
<dbReference type="Pfam" id="PF04239">
    <property type="entry name" value="DUF421"/>
    <property type="match status" value="1"/>
</dbReference>
<feature type="domain" description="YetF C-terminal" evidence="8">
    <location>
        <begin position="118"/>
        <end position="187"/>
    </location>
</feature>
<evidence type="ECO:0000313" key="9">
    <source>
        <dbReference type="EMBL" id="QFQ03265.1"/>
    </source>
</evidence>
<dbReference type="PANTHER" id="PTHR34582">
    <property type="entry name" value="UPF0702 TRANSMEMBRANE PROTEIN YCAP"/>
    <property type="match status" value="1"/>
</dbReference>
<dbReference type="PANTHER" id="PTHR34582:SF6">
    <property type="entry name" value="UPF0702 TRANSMEMBRANE PROTEIN YCAP"/>
    <property type="match status" value="1"/>
</dbReference>
<keyword evidence="6 7" id="KW-0472">Membrane</keyword>
<dbReference type="GO" id="GO:0005886">
    <property type="term" value="C:plasma membrane"/>
    <property type="evidence" value="ECO:0007669"/>
    <property type="project" value="UniProtKB-SubCell"/>
</dbReference>
<evidence type="ECO:0000256" key="5">
    <source>
        <dbReference type="ARBA" id="ARBA00022989"/>
    </source>
</evidence>
<evidence type="ECO:0000256" key="7">
    <source>
        <dbReference type="SAM" id="Phobius"/>
    </source>
</evidence>
<evidence type="ECO:0000256" key="3">
    <source>
        <dbReference type="ARBA" id="ARBA00022475"/>
    </source>
</evidence>
<keyword evidence="5 7" id="KW-1133">Transmembrane helix</keyword>
<evidence type="ECO:0000256" key="2">
    <source>
        <dbReference type="ARBA" id="ARBA00006448"/>
    </source>
</evidence>
<organism evidence="9 10">
    <name type="scientific">Corynebacterium urogenitale</name>
    <dbReference type="NCBI Taxonomy" id="2487892"/>
    <lineage>
        <taxon>Bacteria</taxon>
        <taxon>Bacillati</taxon>
        <taxon>Actinomycetota</taxon>
        <taxon>Actinomycetes</taxon>
        <taxon>Mycobacteriales</taxon>
        <taxon>Corynebacteriaceae</taxon>
        <taxon>Corynebacterium</taxon>
    </lineage>
</organism>
<evidence type="ECO:0000259" key="8">
    <source>
        <dbReference type="Pfam" id="PF04239"/>
    </source>
</evidence>
<dbReference type="AlphaFoldDB" id="A0A5J6ZC35"/>
<dbReference type="InterPro" id="IPR007353">
    <property type="entry name" value="DUF421"/>
</dbReference>
<feature type="transmembrane region" description="Helical" evidence="7">
    <location>
        <begin position="71"/>
        <end position="90"/>
    </location>
</feature>
<protein>
    <recommendedName>
        <fullName evidence="8">YetF C-terminal domain-containing protein</fullName>
    </recommendedName>
</protein>
<comment type="subcellular location">
    <subcellularLocation>
        <location evidence="1">Cell membrane</location>
        <topology evidence="1">Multi-pass membrane protein</topology>
    </subcellularLocation>
</comment>
<keyword evidence="3" id="KW-1003">Cell membrane</keyword>
<dbReference type="Gene3D" id="3.30.240.20">
    <property type="entry name" value="bsu07140 like domains"/>
    <property type="match status" value="1"/>
</dbReference>
<feature type="transmembrane region" description="Helical" evidence="7">
    <location>
        <begin position="96"/>
        <end position="116"/>
    </location>
</feature>
<sequence>MARTMERMNWVPDSTRASAWTPPEGWPEAITLELGIELWRIPLVIASAVGIYLLFLLFVRVFGPRILGKLASFDAVVIVMFGAVAGRVILGHPPTLAAGAIGLLTLVCLEAVFGAVQHLRGFRHAISGDAILLVAHGELLHAHMRKAHVTTTNIYSAARKAGLTQLAQAKCIILEPTGELSIIREGTDMDPALLNGVVGREHI</sequence>
<dbReference type="RefSeq" id="WP_236640536.1">
    <property type="nucleotide sequence ID" value="NZ_CP045032.1"/>
</dbReference>